<accession>A0A0D0HQ65</accession>
<proteinExistence type="inferred from homology"/>
<feature type="binding site" evidence="4">
    <location>
        <position position="151"/>
    </location>
    <ligand>
        <name>Mn(2+)</name>
        <dbReference type="ChEBI" id="CHEBI:29035"/>
        <label>1</label>
    </ligand>
</feature>
<comment type="caution">
    <text evidence="6">The sequence shown here is derived from an EMBL/GenBank/DDBJ whole genome shotgun (WGS) entry which is preliminary data.</text>
</comment>
<dbReference type="EC" id="3.5.3.22" evidence="6"/>
<gene>
    <name evidence="6" type="ORF">JV16_02819</name>
</gene>
<dbReference type="PROSITE" id="PS51409">
    <property type="entry name" value="ARGINASE_2"/>
    <property type="match status" value="1"/>
</dbReference>
<dbReference type="PROSITE" id="PS01053">
    <property type="entry name" value="ARGINASE_1"/>
    <property type="match status" value="1"/>
</dbReference>
<evidence type="ECO:0000256" key="5">
    <source>
        <dbReference type="RuleBase" id="RU003684"/>
    </source>
</evidence>
<feature type="binding site" evidence="4">
    <location>
        <position position="237"/>
    </location>
    <ligand>
        <name>Mn(2+)</name>
        <dbReference type="ChEBI" id="CHEBI:29035"/>
        <label>1</label>
    </ligand>
</feature>
<dbReference type="GO" id="GO:0033389">
    <property type="term" value="P:putrescine biosynthetic process from arginine, via agmatine"/>
    <property type="evidence" value="ECO:0007669"/>
    <property type="project" value="TreeGrafter"/>
</dbReference>
<dbReference type="Gene3D" id="3.40.800.10">
    <property type="entry name" value="Ureohydrolase domain"/>
    <property type="match status" value="1"/>
</dbReference>
<dbReference type="CDD" id="cd11592">
    <property type="entry name" value="Agmatinase_PAH"/>
    <property type="match status" value="1"/>
</dbReference>
<dbReference type="PRINTS" id="PR00116">
    <property type="entry name" value="ARGINASE"/>
</dbReference>
<reference evidence="6 7" key="1">
    <citation type="submission" date="2015-01" db="EMBL/GenBank/DDBJ databases">
        <title>Genome sequence of Anoxybacillus ayderensis strain AB04.</title>
        <authorList>
            <person name="Belduz A.O."/>
            <person name="Canakci S."/>
            <person name="Chan K.-G."/>
            <person name="Kahar U.M."/>
            <person name="Yaakob A.S."/>
            <person name="Chan C.S."/>
            <person name="Goh K.M."/>
        </authorList>
    </citation>
    <scope>NUCLEOTIDE SEQUENCE [LARGE SCALE GENOMIC DNA]</scope>
    <source>
        <strain evidence="6 7">AB04</strain>
    </source>
</reference>
<keyword evidence="4" id="KW-0464">Manganese</keyword>
<feature type="binding site" evidence="4">
    <location>
        <position position="147"/>
    </location>
    <ligand>
        <name>Mn(2+)</name>
        <dbReference type="ChEBI" id="CHEBI:29035"/>
        <label>1</label>
    </ligand>
</feature>
<dbReference type="NCBIfam" id="TIGR01230">
    <property type="entry name" value="agmatinase"/>
    <property type="match status" value="1"/>
</dbReference>
<evidence type="ECO:0000313" key="6">
    <source>
        <dbReference type="EMBL" id="KIP20008.1"/>
    </source>
</evidence>
<dbReference type="EMBL" id="JXTG01000029">
    <property type="protein sequence ID" value="KIP20008.1"/>
    <property type="molecule type" value="Genomic_DNA"/>
</dbReference>
<dbReference type="NCBIfam" id="NF002564">
    <property type="entry name" value="PRK02190.1"/>
    <property type="match status" value="1"/>
</dbReference>
<comment type="similarity">
    <text evidence="1">Belongs to the arginase family. Agmatinase subfamily.</text>
</comment>
<dbReference type="AlphaFoldDB" id="A0A0D0HQ65"/>
<dbReference type="PANTHER" id="PTHR11358:SF26">
    <property type="entry name" value="GUANIDINO ACID HYDROLASE, MITOCHONDRIAL"/>
    <property type="match status" value="1"/>
</dbReference>
<keyword evidence="2 4" id="KW-0479">Metal-binding</keyword>
<sequence>MVEFKPMDAGISPRYAQISTFMRLPHSRDIKNYDVAIIGVPYDGGTSYRPGTRFGPREIRSHSSLIRGYSYYSKSDLFSRLRIADYGDIDASPYNIELTYKLIEDTIESILNENVFPVVIGGDHSISLGILRAVAKKYGPVGLVQFDAHSDTYDGVYGTEYHHGTPFKRAIEEGLIDPSRSLQIGIRGQFVSSTDLDYALQSGMKILMMDDINKKGISDVIKNIEGLGKEPVYVSLDIDAVDPAFAPGTGTPVPGGFDSREIIQLVRSLKPLNVVGFDLVEVSPPYDNNGITSLLASNLIYEFLNTVSLEKKS</sequence>
<dbReference type="GO" id="GO:0008783">
    <property type="term" value="F:agmatinase activity"/>
    <property type="evidence" value="ECO:0007669"/>
    <property type="project" value="TreeGrafter"/>
</dbReference>
<dbReference type="SUPFAM" id="SSF52768">
    <property type="entry name" value="Arginase/deacetylase"/>
    <property type="match status" value="1"/>
</dbReference>
<dbReference type="Pfam" id="PF00491">
    <property type="entry name" value="Arginase"/>
    <property type="match status" value="1"/>
</dbReference>
<evidence type="ECO:0000313" key="7">
    <source>
        <dbReference type="Proteomes" id="UP000032047"/>
    </source>
</evidence>
<protein>
    <submittedName>
        <fullName evidence="6">Proclavaminate amidinohydrolase</fullName>
        <ecNumber evidence="6">3.5.3.22</ecNumber>
    </submittedName>
</protein>
<keyword evidence="3 5" id="KW-0378">Hydrolase</keyword>
<evidence type="ECO:0000256" key="2">
    <source>
        <dbReference type="ARBA" id="ARBA00022723"/>
    </source>
</evidence>
<dbReference type="InterPro" id="IPR020855">
    <property type="entry name" value="Ureohydrolase_Mn_BS"/>
</dbReference>
<dbReference type="RefSeq" id="WP_084220385.1">
    <property type="nucleotide sequence ID" value="NZ_JARLVT010000033.1"/>
</dbReference>
<organism evidence="6 7">
    <name type="scientific">Anoxybacillus ayderensis</name>
    <dbReference type="NCBI Taxonomy" id="265546"/>
    <lineage>
        <taxon>Bacteria</taxon>
        <taxon>Bacillati</taxon>
        <taxon>Bacillota</taxon>
        <taxon>Bacilli</taxon>
        <taxon>Bacillales</taxon>
        <taxon>Anoxybacillaceae</taxon>
        <taxon>Anoxybacillus</taxon>
    </lineage>
</organism>
<dbReference type="Proteomes" id="UP000032047">
    <property type="component" value="Unassembled WGS sequence"/>
</dbReference>
<dbReference type="InterPro" id="IPR023696">
    <property type="entry name" value="Ureohydrolase_dom_sf"/>
</dbReference>
<keyword evidence="7" id="KW-1185">Reference proteome</keyword>
<evidence type="ECO:0000256" key="4">
    <source>
        <dbReference type="PIRSR" id="PIRSR036979-1"/>
    </source>
</evidence>
<evidence type="ECO:0000256" key="1">
    <source>
        <dbReference type="ARBA" id="ARBA00009227"/>
    </source>
</evidence>
<dbReference type="PIRSF" id="PIRSF036979">
    <property type="entry name" value="Arginase"/>
    <property type="match status" value="1"/>
</dbReference>
<dbReference type="GO" id="GO:0046872">
    <property type="term" value="F:metal ion binding"/>
    <property type="evidence" value="ECO:0007669"/>
    <property type="project" value="UniProtKB-KW"/>
</dbReference>
<comment type="cofactor">
    <cofactor evidence="4">
        <name>Mn(2+)</name>
        <dbReference type="ChEBI" id="CHEBI:29035"/>
    </cofactor>
    <text evidence="4">Binds 2 manganese ions per subunit.</text>
</comment>
<dbReference type="PATRIC" id="fig|265546.4.peg.2822"/>
<name>A0A0D0HQ65_9BACL</name>
<dbReference type="InterPro" id="IPR005925">
    <property type="entry name" value="Agmatinase-rel"/>
</dbReference>
<dbReference type="GO" id="GO:0033972">
    <property type="term" value="F:proclavaminate amidinohydrolase activity"/>
    <property type="evidence" value="ECO:0007669"/>
    <property type="project" value="UniProtKB-EC"/>
</dbReference>
<feature type="binding site" evidence="4">
    <location>
        <position position="239"/>
    </location>
    <ligand>
        <name>Mn(2+)</name>
        <dbReference type="ChEBI" id="CHEBI:29035"/>
        <label>1</label>
    </ligand>
</feature>
<evidence type="ECO:0000256" key="3">
    <source>
        <dbReference type="ARBA" id="ARBA00022801"/>
    </source>
</evidence>
<feature type="binding site" evidence="4">
    <location>
        <position position="149"/>
    </location>
    <ligand>
        <name>Mn(2+)</name>
        <dbReference type="ChEBI" id="CHEBI:29035"/>
        <label>1</label>
    </ligand>
</feature>
<dbReference type="PANTHER" id="PTHR11358">
    <property type="entry name" value="ARGINASE/AGMATINASE"/>
    <property type="match status" value="1"/>
</dbReference>
<feature type="binding site" evidence="4">
    <location>
        <position position="124"/>
    </location>
    <ligand>
        <name>Mn(2+)</name>
        <dbReference type="ChEBI" id="CHEBI:29035"/>
        <label>2</label>
    </ligand>
</feature>
<dbReference type="InterPro" id="IPR006035">
    <property type="entry name" value="Ureohydrolase"/>
</dbReference>